<comment type="similarity">
    <text evidence="2 6">Belongs to the acyl-CoA dehydrogenase family.</text>
</comment>
<dbReference type="EMBL" id="DSKL01000096">
    <property type="protein sequence ID" value="HEH81831.1"/>
    <property type="molecule type" value="Genomic_DNA"/>
</dbReference>
<dbReference type="InterPro" id="IPR006089">
    <property type="entry name" value="Acyl-CoA_DH_CS"/>
</dbReference>
<evidence type="ECO:0000259" key="7">
    <source>
        <dbReference type="Pfam" id="PF00441"/>
    </source>
</evidence>
<dbReference type="GO" id="GO:0050660">
    <property type="term" value="F:flavin adenine dinucleotide binding"/>
    <property type="evidence" value="ECO:0007669"/>
    <property type="project" value="InterPro"/>
</dbReference>
<feature type="domain" description="Acyl-CoA dehydrogenase/oxidase N-terminal" evidence="9">
    <location>
        <begin position="4"/>
        <end position="113"/>
    </location>
</feature>
<reference evidence="10" key="1">
    <citation type="journal article" date="2020" name="mSystems">
        <title>Genome- and Community-Level Interaction Insights into Carbon Utilization and Element Cycling Functions of Hydrothermarchaeota in Hydrothermal Sediment.</title>
        <authorList>
            <person name="Zhou Z."/>
            <person name="Liu Y."/>
            <person name="Xu W."/>
            <person name="Pan J."/>
            <person name="Luo Z.H."/>
            <person name="Li M."/>
        </authorList>
    </citation>
    <scope>NUCLEOTIDE SEQUENCE [LARGE SCALE GENOMIC DNA]</scope>
    <source>
        <strain evidence="10">SpSt-246</strain>
    </source>
</reference>
<proteinExistence type="inferred from homology"/>
<dbReference type="AlphaFoldDB" id="A0A7C2GEQ7"/>
<dbReference type="FunFam" id="2.40.110.10:FF:000001">
    <property type="entry name" value="Acyl-CoA dehydrogenase, mitochondrial"/>
    <property type="match status" value="1"/>
</dbReference>
<dbReference type="PIRSF" id="PIRSF016578">
    <property type="entry name" value="HsaA"/>
    <property type="match status" value="1"/>
</dbReference>
<dbReference type="InterPro" id="IPR013786">
    <property type="entry name" value="AcylCoA_DH/ox_N"/>
</dbReference>
<keyword evidence="5 6" id="KW-0560">Oxidoreductase</keyword>
<keyword evidence="3 6" id="KW-0285">Flavoprotein</keyword>
<evidence type="ECO:0000259" key="8">
    <source>
        <dbReference type="Pfam" id="PF02770"/>
    </source>
</evidence>
<dbReference type="Pfam" id="PF00441">
    <property type="entry name" value="Acyl-CoA_dh_1"/>
    <property type="match status" value="1"/>
</dbReference>
<evidence type="ECO:0000256" key="1">
    <source>
        <dbReference type="ARBA" id="ARBA00001974"/>
    </source>
</evidence>
<evidence type="ECO:0000256" key="5">
    <source>
        <dbReference type="ARBA" id="ARBA00023002"/>
    </source>
</evidence>
<keyword evidence="4 6" id="KW-0274">FAD</keyword>
<dbReference type="Gene3D" id="2.40.110.10">
    <property type="entry name" value="Butyryl-CoA Dehydrogenase, subunit A, domain 2"/>
    <property type="match status" value="1"/>
</dbReference>
<sequence>MEVPEHKEIRELARRFLSEQGGALRAYEEEEAFPWPLVEGMARLGFLGVFVPEEFGGAGLDFFAYLALLEEMGGWASLRSILSVQQSLVLTPLLAYGTEAQKRRYVPRLARGEVLGAFALTEPEAGSDAASLRTRARREGGVYVLEGQKTFISHANVAQVFLVFAKTEPEKGAKGITCFLVEREDGVRTSPLKGKLGLRAADTGLVFLDGVRVPKDRVLGKEGEGFRIALSTLDTGRISLAAGAVGLMQRALDLSVAYAKERRAFGRPIAGFQLVQEHLAAMKLDLEAARLLTYRAAWKKAKGEPYTLEASLAKLFASEAANRVAYRAIQVHGGYGFFEEYEVARLYRDARILTLYEGTSEVQKLIIGAHLTGMRAFASDGEAFR</sequence>
<dbReference type="PANTHER" id="PTHR43884">
    <property type="entry name" value="ACYL-COA DEHYDROGENASE"/>
    <property type="match status" value="1"/>
</dbReference>
<evidence type="ECO:0000256" key="2">
    <source>
        <dbReference type="ARBA" id="ARBA00009347"/>
    </source>
</evidence>
<organism evidence="10">
    <name type="scientific">Thermus islandicus</name>
    <dbReference type="NCBI Taxonomy" id="540988"/>
    <lineage>
        <taxon>Bacteria</taxon>
        <taxon>Thermotogati</taxon>
        <taxon>Deinococcota</taxon>
        <taxon>Deinococci</taxon>
        <taxon>Thermales</taxon>
        <taxon>Thermaceae</taxon>
        <taxon>Thermus</taxon>
    </lineage>
</organism>
<dbReference type="InterPro" id="IPR036250">
    <property type="entry name" value="AcylCo_DH-like_C"/>
</dbReference>
<comment type="caution">
    <text evidence="10">The sequence shown here is derived from an EMBL/GenBank/DDBJ whole genome shotgun (WGS) entry which is preliminary data.</text>
</comment>
<evidence type="ECO:0000259" key="9">
    <source>
        <dbReference type="Pfam" id="PF02771"/>
    </source>
</evidence>
<feature type="domain" description="Acyl-CoA dehydrogenase/oxidase C-terminal" evidence="7">
    <location>
        <begin position="223"/>
        <end position="371"/>
    </location>
</feature>
<dbReference type="Gene3D" id="1.20.140.10">
    <property type="entry name" value="Butyryl-CoA Dehydrogenase, subunit A, domain 3"/>
    <property type="match status" value="1"/>
</dbReference>
<protein>
    <submittedName>
        <fullName evidence="10">Acyl-CoA dehydrogenase</fullName>
    </submittedName>
</protein>
<evidence type="ECO:0000256" key="6">
    <source>
        <dbReference type="RuleBase" id="RU362125"/>
    </source>
</evidence>
<dbReference type="PROSITE" id="PS00073">
    <property type="entry name" value="ACYL_COA_DH_2"/>
    <property type="match status" value="1"/>
</dbReference>
<dbReference type="Pfam" id="PF02770">
    <property type="entry name" value="Acyl-CoA_dh_M"/>
    <property type="match status" value="1"/>
</dbReference>
<dbReference type="InterPro" id="IPR037069">
    <property type="entry name" value="AcylCoA_DH/ox_N_sf"/>
</dbReference>
<dbReference type="InterPro" id="IPR006091">
    <property type="entry name" value="Acyl-CoA_Oxase/DH_mid-dom"/>
</dbReference>
<comment type="cofactor">
    <cofactor evidence="1 6">
        <name>FAD</name>
        <dbReference type="ChEBI" id="CHEBI:57692"/>
    </cofactor>
</comment>
<dbReference type="InterPro" id="IPR009100">
    <property type="entry name" value="AcylCoA_DH/oxidase_NM_dom_sf"/>
</dbReference>
<dbReference type="GO" id="GO:0003995">
    <property type="term" value="F:acyl-CoA dehydrogenase activity"/>
    <property type="evidence" value="ECO:0007669"/>
    <property type="project" value="InterPro"/>
</dbReference>
<evidence type="ECO:0000256" key="3">
    <source>
        <dbReference type="ARBA" id="ARBA00022630"/>
    </source>
</evidence>
<dbReference type="Gene3D" id="1.10.540.10">
    <property type="entry name" value="Acyl-CoA dehydrogenase/oxidase, N-terminal domain"/>
    <property type="match status" value="1"/>
</dbReference>
<evidence type="ECO:0000256" key="4">
    <source>
        <dbReference type="ARBA" id="ARBA00022827"/>
    </source>
</evidence>
<dbReference type="PROSITE" id="PS00072">
    <property type="entry name" value="ACYL_COA_DH_1"/>
    <property type="match status" value="1"/>
</dbReference>
<dbReference type="Pfam" id="PF02771">
    <property type="entry name" value="Acyl-CoA_dh_N"/>
    <property type="match status" value="1"/>
</dbReference>
<dbReference type="InterPro" id="IPR046373">
    <property type="entry name" value="Acyl-CoA_Oxase/DH_mid-dom_sf"/>
</dbReference>
<accession>A0A7C2GEQ7</accession>
<gene>
    <name evidence="10" type="ORF">ENP73_02235</name>
</gene>
<name>A0A7C2GEQ7_9DEIN</name>
<evidence type="ECO:0000313" key="10">
    <source>
        <dbReference type="EMBL" id="HEH81831.1"/>
    </source>
</evidence>
<dbReference type="PANTHER" id="PTHR43884:SF20">
    <property type="entry name" value="ACYL-COA DEHYDROGENASE FADE28"/>
    <property type="match status" value="1"/>
</dbReference>
<dbReference type="SUPFAM" id="SSF47203">
    <property type="entry name" value="Acyl-CoA dehydrogenase C-terminal domain-like"/>
    <property type="match status" value="1"/>
</dbReference>
<dbReference type="SUPFAM" id="SSF56645">
    <property type="entry name" value="Acyl-CoA dehydrogenase NM domain-like"/>
    <property type="match status" value="1"/>
</dbReference>
<feature type="domain" description="Acyl-CoA oxidase/dehydrogenase middle" evidence="8">
    <location>
        <begin position="117"/>
        <end position="211"/>
    </location>
</feature>
<dbReference type="InterPro" id="IPR009075">
    <property type="entry name" value="AcylCo_DH/oxidase_C"/>
</dbReference>
<dbReference type="FunFam" id="1.20.140.10:FF:000004">
    <property type="entry name" value="Acyl-CoA dehydrogenase FadE25"/>
    <property type="match status" value="1"/>
</dbReference>